<keyword evidence="6" id="KW-0326">Glycosidase</keyword>
<keyword evidence="4" id="KW-0443">Lipid metabolism</keyword>
<dbReference type="Ensembl" id="ENSDLAT00005018344.2">
    <property type="protein sequence ID" value="ENSDLAP00005016955.2"/>
    <property type="gene ID" value="ENSDLAG00005008231.2"/>
</dbReference>
<evidence type="ECO:0000256" key="2">
    <source>
        <dbReference type="ARBA" id="ARBA00009348"/>
    </source>
</evidence>
<dbReference type="Proteomes" id="UP000694389">
    <property type="component" value="Unassembled WGS sequence"/>
</dbReference>
<dbReference type="GO" id="GO:0009313">
    <property type="term" value="P:oligosaccharide catabolic process"/>
    <property type="evidence" value="ECO:0007669"/>
    <property type="project" value="TreeGrafter"/>
</dbReference>
<dbReference type="AlphaFoldDB" id="A0A8C4EDD9"/>
<dbReference type="SUPFAM" id="SSF50939">
    <property type="entry name" value="Sialidases"/>
    <property type="match status" value="1"/>
</dbReference>
<dbReference type="GO" id="GO:0005737">
    <property type="term" value="C:cytoplasm"/>
    <property type="evidence" value="ECO:0007669"/>
    <property type="project" value="TreeGrafter"/>
</dbReference>
<dbReference type="InterPro" id="IPR036278">
    <property type="entry name" value="Sialidase_sf"/>
</dbReference>
<keyword evidence="4" id="KW-0442">Lipid degradation</keyword>
<organism evidence="8 9">
    <name type="scientific">Dicentrarchus labrax</name>
    <name type="common">European seabass</name>
    <name type="synonym">Morone labrax</name>
    <dbReference type="NCBI Taxonomy" id="13489"/>
    <lineage>
        <taxon>Eukaryota</taxon>
        <taxon>Metazoa</taxon>
        <taxon>Chordata</taxon>
        <taxon>Craniata</taxon>
        <taxon>Vertebrata</taxon>
        <taxon>Euteleostomi</taxon>
        <taxon>Actinopterygii</taxon>
        <taxon>Neopterygii</taxon>
        <taxon>Teleostei</taxon>
        <taxon>Neoteleostei</taxon>
        <taxon>Acanthomorphata</taxon>
        <taxon>Eupercaria</taxon>
        <taxon>Moronidae</taxon>
        <taxon>Dicentrarchus</taxon>
    </lineage>
</organism>
<comment type="similarity">
    <text evidence="2">Belongs to the glycosyl hydrolase 33 family.</text>
</comment>
<dbReference type="PANTHER" id="PTHR10628:SF23">
    <property type="entry name" value="SIALIDASE-3"/>
    <property type="match status" value="1"/>
</dbReference>
<dbReference type="GO" id="GO:0006689">
    <property type="term" value="P:ganglioside catabolic process"/>
    <property type="evidence" value="ECO:0007669"/>
    <property type="project" value="TreeGrafter"/>
</dbReference>
<keyword evidence="9" id="KW-1185">Reference proteome</keyword>
<comment type="catalytic activity">
    <reaction evidence="1">
        <text>Hydrolysis of alpha-(2-&gt;3)-, alpha-(2-&gt;6)-, alpha-(2-&gt;8)- glycosidic linkages of terminal sialic acid residues in oligosaccharides, glycoproteins, glycolipids, colominic acid and synthetic substrates.</text>
        <dbReference type="EC" id="3.2.1.18"/>
    </reaction>
</comment>
<name>A0A8C4EDD9_DICLA</name>
<evidence type="ECO:0000259" key="7">
    <source>
        <dbReference type="Pfam" id="PF13088"/>
    </source>
</evidence>
<accession>A0A8C4EDD9</accession>
<dbReference type="Gene3D" id="2.120.10.10">
    <property type="match status" value="1"/>
</dbReference>
<evidence type="ECO:0000313" key="9">
    <source>
        <dbReference type="Proteomes" id="UP000694389"/>
    </source>
</evidence>
<sequence>MNEEVLAVTKNKDSSLTKKLQHAVLLSAGNICRDKQVFFSHLFYDNFTPTMDKPLRDSKPQKETLFESWVYRIPALLFERESKTLLAFAEQRRSEDDSNAKNLVVKKGKLKKDKISDVRTIEWSDFKPLNKARFEGHRSMNPCPVYDKTQKTLFLFFICVEGTVSEGWQRKHYTNKAHLCYITSKDLGETWSRLTDLTDQLGEIKTWATFAVGPGHGLQTESGRLIVPTYAYTSSCSSCLSCDKCKCNAPYALPLYSDDSGQTWKFGKMLQKESIECEMAEFFDDKDKSFIYCNARTRGGHREEAVSESTGKDFSILSSAEKLVETGSGCQGSVVSFPAQNEGAGDDPSQNKNKWLLFTHPSDKSKRTKLGVYLNKSPGDPNAWSKPWIINEGPSGYSDLAYIGDGWFVCLMECGEKKETESVSE</sequence>
<evidence type="ECO:0000256" key="1">
    <source>
        <dbReference type="ARBA" id="ARBA00000427"/>
    </source>
</evidence>
<evidence type="ECO:0000256" key="6">
    <source>
        <dbReference type="ARBA" id="ARBA00023295"/>
    </source>
</evidence>
<dbReference type="PANTHER" id="PTHR10628">
    <property type="entry name" value="SIALIDASE"/>
    <property type="match status" value="1"/>
</dbReference>
<dbReference type="GO" id="GO:0016020">
    <property type="term" value="C:membrane"/>
    <property type="evidence" value="ECO:0007669"/>
    <property type="project" value="TreeGrafter"/>
</dbReference>
<protein>
    <recommendedName>
        <fullName evidence="3">exo-alpha-sialidase</fullName>
        <ecNumber evidence="3">3.2.1.18</ecNumber>
    </recommendedName>
</protein>
<dbReference type="Pfam" id="PF13088">
    <property type="entry name" value="BNR_2"/>
    <property type="match status" value="1"/>
</dbReference>
<gene>
    <name evidence="8" type="primary">LOC127355034</name>
</gene>
<evidence type="ECO:0000256" key="5">
    <source>
        <dbReference type="ARBA" id="ARBA00023277"/>
    </source>
</evidence>
<feature type="domain" description="Sialidase" evidence="7">
    <location>
        <begin position="117"/>
        <end position="406"/>
    </location>
</feature>
<dbReference type="InterPro" id="IPR026856">
    <property type="entry name" value="Sialidase_fam"/>
</dbReference>
<keyword evidence="5" id="KW-0119">Carbohydrate metabolism</keyword>
<evidence type="ECO:0000256" key="4">
    <source>
        <dbReference type="ARBA" id="ARBA00022963"/>
    </source>
</evidence>
<evidence type="ECO:0000313" key="8">
    <source>
        <dbReference type="Ensembl" id="ENSDLAP00005016955.2"/>
    </source>
</evidence>
<dbReference type="EC" id="3.2.1.18" evidence="3"/>
<keyword evidence="6" id="KW-0378">Hydrolase</keyword>
<evidence type="ECO:0000256" key="3">
    <source>
        <dbReference type="ARBA" id="ARBA00012733"/>
    </source>
</evidence>
<dbReference type="GO" id="GO:0004308">
    <property type="term" value="F:exo-alpha-sialidase activity"/>
    <property type="evidence" value="ECO:0007669"/>
    <property type="project" value="UniProtKB-EC"/>
</dbReference>
<proteinExistence type="inferred from homology"/>
<dbReference type="CDD" id="cd15482">
    <property type="entry name" value="Sialidase_non-viral"/>
    <property type="match status" value="1"/>
</dbReference>
<reference evidence="8" key="2">
    <citation type="submission" date="2025-09" db="UniProtKB">
        <authorList>
            <consortium name="Ensembl"/>
        </authorList>
    </citation>
    <scope>IDENTIFICATION</scope>
</reference>
<reference evidence="8" key="1">
    <citation type="submission" date="2025-08" db="UniProtKB">
        <authorList>
            <consortium name="Ensembl"/>
        </authorList>
    </citation>
    <scope>IDENTIFICATION</scope>
</reference>
<dbReference type="InterPro" id="IPR011040">
    <property type="entry name" value="Sialidase"/>
</dbReference>
<dbReference type="GeneTree" id="ENSGT00950000182944"/>